<evidence type="ECO:0000313" key="2">
    <source>
        <dbReference type="Proteomes" id="UP001321475"/>
    </source>
</evidence>
<accession>A0ABN6XDK1</accession>
<dbReference type="EMBL" id="AP027729">
    <property type="protein sequence ID" value="BDZ42957.1"/>
    <property type="molecule type" value="Genomic_DNA"/>
</dbReference>
<keyword evidence="2" id="KW-1185">Reference proteome</keyword>
<gene>
    <name evidence="1" type="ORF">GCM10025865_22560</name>
</gene>
<dbReference type="Proteomes" id="UP001321475">
    <property type="component" value="Chromosome"/>
</dbReference>
<protein>
    <submittedName>
        <fullName evidence="1">Uncharacterized protein</fullName>
    </submittedName>
</protein>
<sequence>MTGGVASTIVDATGDVLTVVREGALTLAELNEVVDGQIRGPGGDAG</sequence>
<evidence type="ECO:0000313" key="1">
    <source>
        <dbReference type="EMBL" id="BDZ42957.1"/>
    </source>
</evidence>
<name>A0ABN6XDK1_9CELL</name>
<reference evidence="2" key="1">
    <citation type="journal article" date="2019" name="Int. J. Syst. Evol. Microbiol.">
        <title>The Global Catalogue of Microorganisms (GCM) 10K type strain sequencing project: providing services to taxonomists for standard genome sequencing and annotation.</title>
        <authorList>
            <consortium name="The Broad Institute Genomics Platform"/>
            <consortium name="The Broad Institute Genome Sequencing Center for Infectious Disease"/>
            <person name="Wu L."/>
            <person name="Ma J."/>
        </authorList>
    </citation>
    <scope>NUCLEOTIDE SEQUENCE [LARGE SCALE GENOMIC DNA]</scope>
    <source>
        <strain evidence="2">NBRC 108565</strain>
    </source>
</reference>
<organism evidence="1 2">
    <name type="scientific">Paraoerskovia sediminicola</name>
    <dbReference type="NCBI Taxonomy" id="1138587"/>
    <lineage>
        <taxon>Bacteria</taxon>
        <taxon>Bacillati</taxon>
        <taxon>Actinomycetota</taxon>
        <taxon>Actinomycetes</taxon>
        <taxon>Micrococcales</taxon>
        <taxon>Cellulomonadaceae</taxon>
        <taxon>Paraoerskovia</taxon>
    </lineage>
</organism>
<proteinExistence type="predicted"/>
<dbReference type="Gene3D" id="3.90.870.10">
    <property type="entry name" value="DHBP synthase"/>
    <property type="match status" value="1"/>
</dbReference>